<dbReference type="GO" id="GO:0005506">
    <property type="term" value="F:iron ion binding"/>
    <property type="evidence" value="ECO:0007669"/>
    <property type="project" value="InterPro"/>
</dbReference>
<dbReference type="HOGENOM" id="CLU_028594_0_1_4"/>
<accession>V8QQ45</accession>
<dbReference type="GO" id="GO:0020037">
    <property type="term" value="F:heme binding"/>
    <property type="evidence" value="ECO:0007669"/>
    <property type="project" value="InterPro"/>
</dbReference>
<feature type="domain" description="Cytochrome c" evidence="7">
    <location>
        <begin position="45"/>
        <end position="148"/>
    </location>
</feature>
<dbReference type="GO" id="GO:0016020">
    <property type="term" value="C:membrane"/>
    <property type="evidence" value="ECO:0007669"/>
    <property type="project" value="InterPro"/>
</dbReference>
<evidence type="ECO:0000313" key="9">
    <source>
        <dbReference type="Proteomes" id="UP000018733"/>
    </source>
</evidence>
<feature type="binding site" description="covalent" evidence="4">
    <location>
        <position position="62"/>
    </location>
    <ligand>
        <name>heme c</name>
        <dbReference type="ChEBI" id="CHEBI:61717"/>
        <label>1</label>
    </ligand>
</feature>
<evidence type="ECO:0000256" key="2">
    <source>
        <dbReference type="ARBA" id="ARBA00022723"/>
    </source>
</evidence>
<dbReference type="GO" id="GO:0016614">
    <property type="term" value="F:oxidoreductase activity, acting on CH-OH group of donors"/>
    <property type="evidence" value="ECO:0007669"/>
    <property type="project" value="InterPro"/>
</dbReference>
<feature type="binding site" description="covalent" evidence="4">
    <location>
        <position position="59"/>
    </location>
    <ligand>
        <name>heme c</name>
        <dbReference type="ChEBI" id="CHEBI:61717"/>
        <label>1</label>
    </ligand>
</feature>
<dbReference type="InterPro" id="IPR036909">
    <property type="entry name" value="Cyt_c-like_dom_sf"/>
</dbReference>
<dbReference type="eggNOG" id="COG2010">
    <property type="taxonomic scope" value="Bacteria"/>
</dbReference>
<dbReference type="PIRSF" id="PIRSF000018">
    <property type="entry name" value="Mb_ADH_cyt_c"/>
    <property type="match status" value="1"/>
</dbReference>
<feature type="binding site" description="axial binding residue" evidence="5">
    <location>
        <position position="63"/>
    </location>
    <ligand>
        <name>heme c</name>
        <dbReference type="ChEBI" id="CHEBI:61717"/>
        <label>1</label>
    </ligand>
    <ligandPart>
        <name>Fe</name>
        <dbReference type="ChEBI" id="CHEBI:18248"/>
    </ligandPart>
</feature>
<feature type="domain" description="Cytochrome c" evidence="7">
    <location>
        <begin position="315"/>
        <end position="405"/>
    </location>
</feature>
<feature type="binding site" description="covalent" evidence="4">
    <location>
        <position position="328"/>
    </location>
    <ligand>
        <name>heme c</name>
        <dbReference type="ChEBI" id="CHEBI:61717"/>
        <label>3</label>
    </ligand>
</feature>
<evidence type="ECO:0000256" key="5">
    <source>
        <dbReference type="PIRSR" id="PIRSR000018-51"/>
    </source>
</evidence>
<dbReference type="PANTHER" id="PTHR35008">
    <property type="entry name" value="BLL4482 PROTEIN-RELATED"/>
    <property type="match status" value="1"/>
</dbReference>
<feature type="binding site" description="covalent" evidence="4">
    <location>
        <position position="206"/>
    </location>
    <ligand>
        <name>heme c</name>
        <dbReference type="ChEBI" id="CHEBI:61717"/>
        <label>2</label>
    </ligand>
</feature>
<feature type="transmembrane region" description="Helical" evidence="6">
    <location>
        <begin position="7"/>
        <end position="26"/>
    </location>
</feature>
<dbReference type="GO" id="GO:0009055">
    <property type="term" value="F:electron transfer activity"/>
    <property type="evidence" value="ECO:0007669"/>
    <property type="project" value="InterPro"/>
</dbReference>
<name>V8QQ45_9BURK</name>
<keyword evidence="1 4" id="KW-0349">Heme</keyword>
<keyword evidence="9" id="KW-1185">Reference proteome</keyword>
<evidence type="ECO:0000259" key="7">
    <source>
        <dbReference type="PROSITE" id="PS51007"/>
    </source>
</evidence>
<feature type="binding site" description="axial binding residue" evidence="5">
    <location>
        <position position="210"/>
    </location>
    <ligand>
        <name>heme c</name>
        <dbReference type="ChEBI" id="CHEBI:61717"/>
        <label>2</label>
    </ligand>
    <ligandPart>
        <name>Fe</name>
        <dbReference type="ChEBI" id="CHEBI:18248"/>
    </ligandPart>
</feature>
<comment type="cofactor">
    <cofactor evidence="4">
        <name>heme c</name>
        <dbReference type="ChEBI" id="CHEBI:61717"/>
    </cofactor>
    <text evidence="4">Binds 3 heme c groups covalently per subunit.</text>
</comment>
<feature type="binding site" description="axial binding residue" evidence="5">
    <location>
        <position position="332"/>
    </location>
    <ligand>
        <name>heme c</name>
        <dbReference type="ChEBI" id="CHEBI:61717"/>
        <label>3</label>
    </ligand>
    <ligandPart>
        <name>Fe</name>
        <dbReference type="ChEBI" id="CHEBI:18248"/>
    </ligandPart>
</feature>
<dbReference type="InterPro" id="IPR009056">
    <property type="entry name" value="Cyt_c-like_dom"/>
</dbReference>
<evidence type="ECO:0000313" key="8">
    <source>
        <dbReference type="EMBL" id="ETF01440.1"/>
    </source>
</evidence>
<feature type="domain" description="Cytochrome c" evidence="7">
    <location>
        <begin position="191"/>
        <end position="300"/>
    </location>
</feature>
<dbReference type="STRING" id="1424334.W822_16760"/>
<evidence type="ECO:0000256" key="4">
    <source>
        <dbReference type="PIRSR" id="PIRSR000018-50"/>
    </source>
</evidence>
<keyword evidence="6" id="KW-0472">Membrane</keyword>
<dbReference type="OrthoDB" id="9809720at2"/>
<dbReference type="InterPro" id="IPR014353">
    <property type="entry name" value="Membr-bd_ADH_cyt_c"/>
</dbReference>
<sequence>MKWFIRAVAAIVVIGILVAGGLFWLGSRDGVLVASTLTGGKASSEVVARGKYLTQIGNCVGCHTAVNTPEFSGGSGLKTQFGTFFAPNITPDPEKGIGRWSADDFWQVLHNGKAPDGSLLYPAFPYQSYSHLSRADSDAIFSYLKTLPASDRQAPAHDLRTPFNMRFLLAFWRALYFRPADAVAQTPASDDAPLRGRHLVDGIAHCAECHTPRNRLGGMDVSRSLQGGKMSDGIWYAPALTGDTDGGLGHWSEQDIADLLLTGLSAHGAVVGPMSEALRGVQYLNGQDVSDIAVYLKSLPAAGLKSGSTGEVNDTLYSMGKKIYGQYCAACHQADGTGLDNAWPSLDGNSLVRGQDVTGLLRVIMDGGFTPTTEKTPQPYGMPPFRHFLNDLEIAAAATYIRNTWSNQSGGVNQRSVNRVRNID</sequence>
<dbReference type="SUPFAM" id="SSF46626">
    <property type="entry name" value="Cytochrome c"/>
    <property type="match status" value="3"/>
</dbReference>
<keyword evidence="2 5" id="KW-0479">Metal-binding</keyword>
<dbReference type="PANTHER" id="PTHR35008:SF4">
    <property type="entry name" value="BLL4482 PROTEIN"/>
    <property type="match status" value="1"/>
</dbReference>
<evidence type="ECO:0000256" key="6">
    <source>
        <dbReference type="SAM" id="Phobius"/>
    </source>
</evidence>
<keyword evidence="6" id="KW-1133">Transmembrane helix</keyword>
<dbReference type="RefSeq" id="WP_024006293.1">
    <property type="nucleotide sequence ID" value="NZ_KI650981.1"/>
</dbReference>
<keyword evidence="3 5" id="KW-0408">Iron</keyword>
<organism evidence="8 9">
    <name type="scientific">Advenella kashmirensis W13003</name>
    <dbReference type="NCBI Taxonomy" id="1424334"/>
    <lineage>
        <taxon>Bacteria</taxon>
        <taxon>Pseudomonadati</taxon>
        <taxon>Pseudomonadota</taxon>
        <taxon>Betaproteobacteria</taxon>
        <taxon>Burkholderiales</taxon>
        <taxon>Alcaligenaceae</taxon>
    </lineage>
</organism>
<keyword evidence="6" id="KW-0812">Transmembrane</keyword>
<feature type="binding site" description="covalent" evidence="4">
    <location>
        <position position="209"/>
    </location>
    <ligand>
        <name>heme c</name>
        <dbReference type="ChEBI" id="CHEBI:61717"/>
        <label>2</label>
    </ligand>
</feature>
<protein>
    <recommendedName>
        <fullName evidence="7">Cytochrome c domain-containing protein</fullName>
    </recommendedName>
</protein>
<reference evidence="8 9" key="1">
    <citation type="journal article" date="2014" name="Genome Announc.">
        <title>Draft Genome Sequence of Advenella kashmirensis Strain W13003, a Polycyclic Aromatic Hydrocarbon-Degrading Bacterium.</title>
        <authorList>
            <person name="Wang X."/>
            <person name="Jin D."/>
            <person name="Zhou L."/>
            <person name="Wu L."/>
            <person name="An W."/>
            <person name="Zhao L."/>
        </authorList>
    </citation>
    <scope>NUCLEOTIDE SEQUENCE [LARGE SCALE GENOMIC DNA]</scope>
    <source>
        <strain evidence="8 9">W13003</strain>
    </source>
</reference>
<dbReference type="Proteomes" id="UP000018733">
    <property type="component" value="Unassembled WGS sequence"/>
</dbReference>
<dbReference type="PROSITE" id="PS51007">
    <property type="entry name" value="CYTC"/>
    <property type="match status" value="3"/>
</dbReference>
<evidence type="ECO:0000256" key="3">
    <source>
        <dbReference type="ARBA" id="ARBA00023004"/>
    </source>
</evidence>
<comment type="caution">
    <text evidence="8">The sequence shown here is derived from an EMBL/GenBank/DDBJ whole genome shotgun (WGS) entry which is preliminary data.</text>
</comment>
<evidence type="ECO:0000256" key="1">
    <source>
        <dbReference type="ARBA" id="ARBA00022617"/>
    </source>
</evidence>
<proteinExistence type="predicted"/>
<dbReference type="EMBL" id="AYXT01000011">
    <property type="protein sequence ID" value="ETF01440.1"/>
    <property type="molecule type" value="Genomic_DNA"/>
</dbReference>
<dbReference type="AlphaFoldDB" id="V8QQ45"/>
<feature type="binding site" description="covalent" evidence="4">
    <location>
        <position position="331"/>
    </location>
    <ligand>
        <name>heme c</name>
        <dbReference type="ChEBI" id="CHEBI:61717"/>
        <label>3</label>
    </ligand>
</feature>
<dbReference type="Pfam" id="PF00034">
    <property type="entry name" value="Cytochrom_C"/>
    <property type="match status" value="2"/>
</dbReference>
<gene>
    <name evidence="8" type="ORF">W822_16760</name>
</gene>
<dbReference type="InterPro" id="IPR051459">
    <property type="entry name" value="Cytochrome_c-type_DH"/>
</dbReference>
<dbReference type="Gene3D" id="1.10.760.10">
    <property type="entry name" value="Cytochrome c-like domain"/>
    <property type="match status" value="3"/>
</dbReference>
<dbReference type="PATRIC" id="fig|1424334.3.peg.3369"/>